<gene>
    <name evidence="4" type="ORF">GOP47_0017209</name>
</gene>
<evidence type="ECO:0000256" key="3">
    <source>
        <dbReference type="SAM" id="MobiDB-lite"/>
    </source>
</evidence>
<sequence length="1049" mass="120045">AFWEFPQIGWLGCLGLSRWQMPACAVDAISSSSCLSKSFLPRQQQALLRNTATASQPFPRLLQQAQCNANLSPEVSKAVYRLRKQGIQVTPKIIHHVKKKEASKDNRKARKEREREGRVTDPVWYDWPEDQVALEKCRLSAAQSEEDEADDFLSFVDEARPTKRIAVYDGDDGNASMRAPKKASSLQKKGTKMWARMKSIKTETEMGYAYTGYGQAISEPVWIYKQSVTQASVLNRMSEKRGVLLPQGRDSEVLYPWSGNHFAKQIEVSQELQEREQAVNLKFIEDTDSFTRDLSSYYGGSTIPQTGYEHNLKCKSLREDGDSMQPNSPVKSSLQVSDHRDRHTYTAHDLDDLLDSDMSSTIDSHNFTNISASNLFTSTPVDRDNLSGNLQSFDMKHSPASKERYITNKELPTAEIEKFVDDEIQEVPKKREIWMKGIGVVKQRKAPFSREVKERILGVRRGDLSVLEEEGDSEDALHDSSTLTFNGLAVLAEDRKIQRLAARLHEINYWTSKLHFSRLMHTGKMKLTEDRVIRIIQILGEKGNWRRAMQVVQWVHKRQHYQFHASMFVLTTLLSILGKARRHVEALNVFDVMRENFSSYPDMAAYRAIATILGQAGQLRELLHLIESLKVGPPKPIKFIRMINWNPSLHPDIFVYNAVLTACIATKEWTGVFWTWEEFEKTGMKPNGATFGLTIEAMVKAKSFDQVVRFYKRMERAGFPPNAQTYTCLVEAFGNEKMIEEASELVKEMEASGIVGTASVYFALACSFCIAGKLKEALAQVRRIKESPSSKPDVVTFTGLIRTCHRVGQIQDAIFLFKHMQQTCVPNVRTCNEMIKIYGWNKMFEEAKKVYEGVKKGKLDSCILFDNATRLSCDSFTFELMLKAAVVSEQWGYFDAVYWDMISQGYYLCGRTNQWLLLKVARQKKINVADDMLQRLRKSGEVAHLRFYEALILSCVQAKRFHNALVFLNDMRIDGYEVMPVIQDLQDQTDKETWDNFLHEANDSLIYRIFHKELCDWMFKQAHFSKQVYGGDTAERDLVNFVHLVGPAS</sequence>
<dbReference type="InterPro" id="IPR002885">
    <property type="entry name" value="PPR_rpt"/>
</dbReference>
<dbReference type="Pfam" id="PF01535">
    <property type="entry name" value="PPR"/>
    <property type="match status" value="1"/>
</dbReference>
<feature type="repeat" description="PPR" evidence="2">
    <location>
        <begin position="687"/>
        <end position="721"/>
    </location>
</feature>
<keyword evidence="1" id="KW-0677">Repeat</keyword>
<feature type="non-terminal residue" evidence="4">
    <location>
        <position position="1"/>
    </location>
</feature>
<feature type="compositionally biased region" description="Polar residues" evidence="3">
    <location>
        <begin position="324"/>
        <end position="336"/>
    </location>
</feature>
<dbReference type="AlphaFoldDB" id="A0A9D4UJW2"/>
<comment type="caution">
    <text evidence="4">The sequence shown here is derived from an EMBL/GenBank/DDBJ whole genome shotgun (WGS) entry which is preliminary data.</text>
</comment>
<organism evidence="4 5">
    <name type="scientific">Adiantum capillus-veneris</name>
    <name type="common">Maidenhair fern</name>
    <dbReference type="NCBI Taxonomy" id="13818"/>
    <lineage>
        <taxon>Eukaryota</taxon>
        <taxon>Viridiplantae</taxon>
        <taxon>Streptophyta</taxon>
        <taxon>Embryophyta</taxon>
        <taxon>Tracheophyta</taxon>
        <taxon>Polypodiopsida</taxon>
        <taxon>Polypodiidae</taxon>
        <taxon>Polypodiales</taxon>
        <taxon>Pteridineae</taxon>
        <taxon>Pteridaceae</taxon>
        <taxon>Vittarioideae</taxon>
        <taxon>Adiantum</taxon>
    </lineage>
</organism>
<dbReference type="OrthoDB" id="1909155at2759"/>
<dbReference type="Pfam" id="PF12854">
    <property type="entry name" value="PPR_1"/>
    <property type="match status" value="1"/>
</dbReference>
<name>A0A9D4UJW2_ADICA</name>
<feature type="repeat" description="PPR" evidence="2">
    <location>
        <begin position="793"/>
        <end position="827"/>
    </location>
</feature>
<dbReference type="Pfam" id="PF13812">
    <property type="entry name" value="PPR_3"/>
    <property type="match status" value="2"/>
</dbReference>
<evidence type="ECO:0000256" key="2">
    <source>
        <dbReference type="PROSITE-ProRule" id="PRU00708"/>
    </source>
</evidence>
<feature type="repeat" description="PPR" evidence="2">
    <location>
        <begin position="722"/>
        <end position="756"/>
    </location>
</feature>
<protein>
    <recommendedName>
        <fullName evidence="6">Pentatricopeptide repeat-containing protein</fullName>
    </recommendedName>
</protein>
<evidence type="ECO:0000256" key="1">
    <source>
        <dbReference type="ARBA" id="ARBA00022737"/>
    </source>
</evidence>
<feature type="repeat" description="PPR" evidence="2">
    <location>
        <begin position="652"/>
        <end position="686"/>
    </location>
</feature>
<feature type="region of interest" description="Disordered" evidence="3">
    <location>
        <begin position="318"/>
        <end position="340"/>
    </location>
</feature>
<dbReference type="Proteomes" id="UP000886520">
    <property type="component" value="Chromosome 16"/>
</dbReference>
<dbReference type="InterPro" id="IPR011990">
    <property type="entry name" value="TPR-like_helical_dom_sf"/>
</dbReference>
<dbReference type="PANTHER" id="PTHR46935">
    <property type="entry name" value="OS01G0674700 PROTEIN"/>
    <property type="match status" value="1"/>
</dbReference>
<dbReference type="Gene3D" id="1.25.40.10">
    <property type="entry name" value="Tetratricopeptide repeat domain"/>
    <property type="match status" value="4"/>
</dbReference>
<dbReference type="PROSITE" id="PS51375">
    <property type="entry name" value="PPR"/>
    <property type="match status" value="4"/>
</dbReference>
<reference evidence="4" key="1">
    <citation type="submission" date="2021-01" db="EMBL/GenBank/DDBJ databases">
        <title>Adiantum capillus-veneris genome.</title>
        <authorList>
            <person name="Fang Y."/>
            <person name="Liao Q."/>
        </authorList>
    </citation>
    <scope>NUCLEOTIDE SEQUENCE</scope>
    <source>
        <strain evidence="4">H3</strain>
        <tissue evidence="4">Leaf</tissue>
    </source>
</reference>
<dbReference type="GO" id="GO:0009507">
    <property type="term" value="C:chloroplast"/>
    <property type="evidence" value="ECO:0007669"/>
    <property type="project" value="TreeGrafter"/>
</dbReference>
<dbReference type="GO" id="GO:0009658">
    <property type="term" value="P:chloroplast organization"/>
    <property type="evidence" value="ECO:0007669"/>
    <property type="project" value="InterPro"/>
</dbReference>
<accession>A0A9D4UJW2</accession>
<proteinExistence type="predicted"/>
<dbReference type="PANTHER" id="PTHR46935:SF2">
    <property type="entry name" value="PENTACOTRIPEPTIDE-REPEAT REGION OF PRORP DOMAIN-CONTAINING PROTEIN"/>
    <property type="match status" value="1"/>
</dbReference>
<evidence type="ECO:0000313" key="5">
    <source>
        <dbReference type="Proteomes" id="UP000886520"/>
    </source>
</evidence>
<keyword evidence="5" id="KW-1185">Reference proteome</keyword>
<dbReference type="NCBIfam" id="TIGR00756">
    <property type="entry name" value="PPR"/>
    <property type="match status" value="3"/>
</dbReference>
<evidence type="ECO:0000313" key="4">
    <source>
        <dbReference type="EMBL" id="KAI5068864.1"/>
    </source>
</evidence>
<evidence type="ECO:0008006" key="6">
    <source>
        <dbReference type="Google" id="ProtNLM"/>
    </source>
</evidence>
<dbReference type="EMBL" id="JABFUD020000016">
    <property type="protein sequence ID" value="KAI5068864.1"/>
    <property type="molecule type" value="Genomic_DNA"/>
</dbReference>
<dbReference type="InterPro" id="IPR044645">
    <property type="entry name" value="DG1/EMB2279-like"/>
</dbReference>